<dbReference type="PROSITE" id="PS51152">
    <property type="entry name" value="NFYA_HAP2_2"/>
    <property type="match status" value="1"/>
</dbReference>
<feature type="compositionally biased region" description="Basic and acidic residues" evidence="11">
    <location>
        <begin position="431"/>
        <end position="443"/>
    </location>
</feature>
<dbReference type="GO" id="GO:0003700">
    <property type="term" value="F:DNA-binding transcription factor activity"/>
    <property type="evidence" value="ECO:0007669"/>
    <property type="project" value="UniProtKB-UniRule"/>
</dbReference>
<evidence type="ECO:0000256" key="10">
    <source>
        <dbReference type="SAM" id="Coils"/>
    </source>
</evidence>
<dbReference type="SUPFAM" id="SSF117281">
    <property type="entry name" value="Kelch motif"/>
    <property type="match status" value="1"/>
</dbReference>
<evidence type="ECO:0000256" key="2">
    <source>
        <dbReference type="ARBA" id="ARBA00023015"/>
    </source>
</evidence>
<dbReference type="Proteomes" id="UP001157418">
    <property type="component" value="Unassembled WGS sequence"/>
</dbReference>
<feature type="region of interest" description="Disordered" evidence="11">
    <location>
        <begin position="376"/>
        <end position="404"/>
    </location>
</feature>
<sequence>MWLEVVYFSRLLSSRLTMPSEASPPPETTPTSGCRGPGPSSKCNHVAALYDDKLLLVFGRTSKSKYLNDLYSLDFETMMWSRIKWYIVGSGSRKKQSTIQEAKSKKDTLKAHAQSAKTATKVSEMLVNVNTSSALSAFEKMEEKVMSMESRAETLNQLPSDDLEGKFQYHLQDSQFSPYLRQHQKGFENMPTKRQDEDQQTHNISPSTAYSQPWWHGIGNGVMSSFGETNGVIKFGDKLQTTSDDVVEDTDSPTGINISGLNINNCQEQEQVKQVETSSLMEIVLTSNLYQDPHYAGMMTYGTQTHPNLHRMPLPLQMEEEPVYVNAKQYHGILRRRQSRAKAEMEKKVIKSKKPYLHESRHQHAMRRARGCGGRFLNTKKVSDDMDTNSVHQKEPKSGLVVRSSDHLSTNFHGSSSIFEDMLKKNSSSNDNHDDHHETRITNEKRDELDVVFPVCGC</sequence>
<evidence type="ECO:0000256" key="4">
    <source>
        <dbReference type="ARBA" id="ARBA00023159"/>
    </source>
</evidence>
<comment type="similarity">
    <text evidence="9">Belongs to the NFYA/HAP2 subunit family.</text>
</comment>
<feature type="region of interest" description="Disordered" evidence="11">
    <location>
        <begin position="18"/>
        <end position="38"/>
    </location>
</feature>
<proteinExistence type="inferred from homology"/>
<feature type="region of interest" description="Disordered" evidence="11">
    <location>
        <begin position="424"/>
        <end position="443"/>
    </location>
</feature>
<comment type="similarity">
    <text evidence="8">Belongs to the PspA/Vipp/IM30 family.</text>
</comment>
<keyword evidence="4" id="KW-0010">Activator</keyword>
<dbReference type="PROSITE" id="PS00686">
    <property type="entry name" value="NFYA_HAP2_1"/>
    <property type="match status" value="1"/>
</dbReference>
<evidence type="ECO:0000256" key="8">
    <source>
        <dbReference type="ARBA" id="ARBA00043985"/>
    </source>
</evidence>
<comment type="function">
    <text evidence="9">Component of the sequence-specific heterotrimeric transcription factor (NF-Y) which specifically recognizes a 5'-CCAAT-3' box motif found in the promoters of its target genes.</text>
</comment>
<dbReference type="InterPro" id="IPR018362">
    <property type="entry name" value="CCAAT-binding_factor_CS"/>
</dbReference>
<organism evidence="12 13">
    <name type="scientific">Lactuca virosa</name>
    <dbReference type="NCBI Taxonomy" id="75947"/>
    <lineage>
        <taxon>Eukaryota</taxon>
        <taxon>Viridiplantae</taxon>
        <taxon>Streptophyta</taxon>
        <taxon>Embryophyta</taxon>
        <taxon>Tracheophyta</taxon>
        <taxon>Spermatophyta</taxon>
        <taxon>Magnoliopsida</taxon>
        <taxon>eudicotyledons</taxon>
        <taxon>Gunneridae</taxon>
        <taxon>Pentapetalae</taxon>
        <taxon>asterids</taxon>
        <taxon>campanulids</taxon>
        <taxon>Asterales</taxon>
        <taxon>Asteraceae</taxon>
        <taxon>Cichorioideae</taxon>
        <taxon>Cichorieae</taxon>
        <taxon>Lactucinae</taxon>
        <taxon>Lactuca</taxon>
    </lineage>
</organism>
<dbReference type="GO" id="GO:0003677">
    <property type="term" value="F:DNA binding"/>
    <property type="evidence" value="ECO:0007669"/>
    <property type="project" value="UniProtKB-KW"/>
</dbReference>
<comment type="subunit">
    <text evidence="7">Heterotrimeric transcription factor composed of three components, NF-YA, NF-YB and NF-YC. NF-YB and NF-YC must interact and dimerize for NF-YA association and DNA binding.</text>
</comment>
<keyword evidence="13" id="KW-1185">Reference proteome</keyword>
<dbReference type="InterPro" id="IPR007157">
    <property type="entry name" value="PspA_VIPP1"/>
</dbReference>
<keyword evidence="2 9" id="KW-0805">Transcription regulation</keyword>
<evidence type="ECO:0000256" key="7">
    <source>
        <dbReference type="ARBA" id="ARBA00025911"/>
    </source>
</evidence>
<dbReference type="Gene3D" id="6.10.250.2430">
    <property type="match status" value="1"/>
</dbReference>
<evidence type="ECO:0000256" key="5">
    <source>
        <dbReference type="ARBA" id="ARBA00023163"/>
    </source>
</evidence>
<evidence type="ECO:0000256" key="1">
    <source>
        <dbReference type="ARBA" id="ARBA00004123"/>
    </source>
</evidence>
<feature type="compositionally biased region" description="Basic and acidic residues" evidence="11">
    <location>
        <begin position="191"/>
        <end position="200"/>
    </location>
</feature>
<dbReference type="InterPro" id="IPR001289">
    <property type="entry name" value="NFYA"/>
</dbReference>
<keyword evidence="6 9" id="KW-0539">Nucleus</keyword>
<dbReference type="Pfam" id="PF04012">
    <property type="entry name" value="PspA_IM30"/>
    <property type="match status" value="1"/>
</dbReference>
<evidence type="ECO:0000256" key="6">
    <source>
        <dbReference type="ARBA" id="ARBA00023242"/>
    </source>
</evidence>
<name>A0AAU9LPQ5_9ASTR</name>
<dbReference type="PANTHER" id="PTHR12632">
    <property type="entry name" value="TRANSCRIPTION FACTOR NF-Y ALPHA-RELATED"/>
    <property type="match status" value="1"/>
</dbReference>
<dbReference type="Pfam" id="PF02045">
    <property type="entry name" value="CBFB_NFYA"/>
    <property type="match status" value="1"/>
</dbReference>
<reference evidence="12 13" key="1">
    <citation type="submission" date="2022-01" db="EMBL/GenBank/DDBJ databases">
        <authorList>
            <person name="Xiong W."/>
            <person name="Schranz E."/>
        </authorList>
    </citation>
    <scope>NUCLEOTIDE SEQUENCE [LARGE SCALE GENOMIC DNA]</scope>
</reference>
<gene>
    <name evidence="12" type="ORF">LVIROSA_LOCUS4247</name>
</gene>
<evidence type="ECO:0000256" key="3">
    <source>
        <dbReference type="ARBA" id="ARBA00023125"/>
    </source>
</evidence>
<accession>A0AAU9LPQ5</accession>
<evidence type="ECO:0000313" key="13">
    <source>
        <dbReference type="Proteomes" id="UP001157418"/>
    </source>
</evidence>
<evidence type="ECO:0000256" key="9">
    <source>
        <dbReference type="RuleBase" id="RU367155"/>
    </source>
</evidence>
<dbReference type="SMART" id="SM00521">
    <property type="entry name" value="CBF"/>
    <property type="match status" value="1"/>
</dbReference>
<dbReference type="InterPro" id="IPR015915">
    <property type="entry name" value="Kelch-typ_b-propeller"/>
</dbReference>
<dbReference type="GO" id="GO:0016602">
    <property type="term" value="C:CCAAT-binding factor complex"/>
    <property type="evidence" value="ECO:0007669"/>
    <property type="project" value="InterPro"/>
</dbReference>
<dbReference type="EMBL" id="CAKMRJ010000002">
    <property type="protein sequence ID" value="CAH1416485.1"/>
    <property type="molecule type" value="Genomic_DNA"/>
</dbReference>
<evidence type="ECO:0000313" key="12">
    <source>
        <dbReference type="EMBL" id="CAH1416485.1"/>
    </source>
</evidence>
<evidence type="ECO:0000256" key="11">
    <source>
        <dbReference type="SAM" id="MobiDB-lite"/>
    </source>
</evidence>
<feature type="compositionally biased region" description="Polar residues" evidence="11">
    <location>
        <begin position="201"/>
        <end position="210"/>
    </location>
</feature>
<dbReference type="Gene3D" id="2.120.10.80">
    <property type="entry name" value="Kelch-type beta propeller"/>
    <property type="match status" value="1"/>
</dbReference>
<comment type="caution">
    <text evidence="12">The sequence shown here is derived from an EMBL/GenBank/DDBJ whole genome shotgun (WGS) entry which is preliminary data.</text>
</comment>
<feature type="region of interest" description="Disordered" evidence="11">
    <location>
        <begin position="191"/>
        <end position="210"/>
    </location>
</feature>
<keyword evidence="3 9" id="KW-0238">DNA-binding</keyword>
<dbReference type="AlphaFoldDB" id="A0AAU9LPQ5"/>
<feature type="coiled-coil region" evidence="10">
    <location>
        <begin position="99"/>
        <end position="158"/>
    </location>
</feature>
<comment type="subcellular location">
    <subcellularLocation>
        <location evidence="1 9">Nucleus</location>
    </subcellularLocation>
</comment>
<keyword evidence="10" id="KW-0175">Coiled coil</keyword>
<dbReference type="PRINTS" id="PR00616">
    <property type="entry name" value="CCAATSUBUNTB"/>
</dbReference>
<protein>
    <recommendedName>
        <fullName evidence="9">Nuclear transcription factor Y subunit</fullName>
    </recommendedName>
</protein>
<keyword evidence="5 9" id="KW-0804">Transcription</keyword>